<reference evidence="3 4" key="1">
    <citation type="submission" date="2018-04" db="EMBL/GenBank/DDBJ databases">
        <title>The genome of golden apple snail Pomacea canaliculata provides insight into stress tolerance and invasive adaptation.</title>
        <authorList>
            <person name="Liu C."/>
            <person name="Liu B."/>
            <person name="Ren Y."/>
            <person name="Zhang Y."/>
            <person name="Wang H."/>
            <person name="Li S."/>
            <person name="Jiang F."/>
            <person name="Yin L."/>
            <person name="Zhang G."/>
            <person name="Qian W."/>
            <person name="Fan W."/>
        </authorList>
    </citation>
    <scope>NUCLEOTIDE SEQUENCE [LARGE SCALE GENOMIC DNA]</scope>
    <source>
        <strain evidence="3">SZHN2017</strain>
        <tissue evidence="3">Muscle</tissue>
    </source>
</reference>
<dbReference type="Pfam" id="PF02752">
    <property type="entry name" value="Arrestin_C"/>
    <property type="match status" value="1"/>
</dbReference>
<dbReference type="EMBL" id="PZQS01000013">
    <property type="protein sequence ID" value="PVD19274.1"/>
    <property type="molecule type" value="Genomic_DNA"/>
</dbReference>
<dbReference type="PANTHER" id="PTHR11188">
    <property type="entry name" value="ARRESTIN DOMAIN CONTAINING PROTEIN"/>
    <property type="match status" value="1"/>
</dbReference>
<feature type="domain" description="Arrestin C-terminal-like" evidence="2">
    <location>
        <begin position="188"/>
        <end position="318"/>
    </location>
</feature>
<dbReference type="GO" id="GO:0005737">
    <property type="term" value="C:cytoplasm"/>
    <property type="evidence" value="ECO:0007669"/>
    <property type="project" value="TreeGrafter"/>
</dbReference>
<dbReference type="Pfam" id="PF00339">
    <property type="entry name" value="Arrestin_N"/>
    <property type="match status" value="1"/>
</dbReference>
<dbReference type="STRING" id="400727.A0A2T7NDM1"/>
<evidence type="ECO:0000256" key="1">
    <source>
        <dbReference type="ARBA" id="ARBA00005298"/>
    </source>
</evidence>
<gene>
    <name evidence="3" type="ORF">C0Q70_19760</name>
</gene>
<dbReference type="SMART" id="SM01017">
    <property type="entry name" value="Arrestin_C"/>
    <property type="match status" value="2"/>
</dbReference>
<keyword evidence="4" id="KW-1185">Reference proteome</keyword>
<accession>A0A2T7NDM1</accession>
<evidence type="ECO:0000313" key="4">
    <source>
        <dbReference type="Proteomes" id="UP000245119"/>
    </source>
</evidence>
<name>A0A2T7NDM1_POMCA</name>
<feature type="domain" description="Arrestin C-terminal-like" evidence="2">
    <location>
        <begin position="13"/>
        <end position="164"/>
    </location>
</feature>
<dbReference type="GO" id="GO:0015031">
    <property type="term" value="P:protein transport"/>
    <property type="evidence" value="ECO:0007669"/>
    <property type="project" value="TreeGrafter"/>
</dbReference>
<dbReference type="OrthoDB" id="2333384at2759"/>
<dbReference type="AlphaFoldDB" id="A0A2T7NDM1"/>
<dbReference type="InterPro" id="IPR011022">
    <property type="entry name" value="Arrestin_C-like"/>
</dbReference>
<evidence type="ECO:0000259" key="2">
    <source>
        <dbReference type="SMART" id="SM01017"/>
    </source>
</evidence>
<dbReference type="InterPro" id="IPR014752">
    <property type="entry name" value="Arrestin-like_C"/>
</dbReference>
<dbReference type="InterPro" id="IPR050357">
    <property type="entry name" value="Arrestin_domain-protein"/>
</dbReference>
<sequence>MSGSVVKKDIFCKMGKLNIFEITLSNLQGVYYAGQNVQGHCTVELNEEMSMRGIRLKFEGKAYVHWTESKSSGSGSKSYTATEKYFEQEVLLFGIWPGQGSDTTKLAAGRTTFQFCFVLPPNLPSSFEGTHGYVRYFVKATIDKPWKFDHTTKRPFTIIGILDLNTDANAVIPVEGVNQKTLCCLCCASGPISASFHLERRGYVPGEPIKLLANIKNKSNQKMDKSFVDLRMTITYYARTKNRTSVKEVGRVLEGPIEEGQSFSWEGQVFVLPPLPPSHLAGCRIIDVKYILQLNVEPSGMSLNLEVPLEIIIGTIPLRQVVELCPPRAPQPFQPPVGFPLPTEAVNISGMDGGSVIPSAPFEPVMPYQPPSHIPNLPPPSYSECVLGKVNVKDEDDNEYTHGVLEYAPVYTYYDWGYQPTAMK</sequence>
<evidence type="ECO:0000313" key="3">
    <source>
        <dbReference type="EMBL" id="PVD19274.1"/>
    </source>
</evidence>
<organism evidence="3 4">
    <name type="scientific">Pomacea canaliculata</name>
    <name type="common">Golden apple snail</name>
    <dbReference type="NCBI Taxonomy" id="400727"/>
    <lineage>
        <taxon>Eukaryota</taxon>
        <taxon>Metazoa</taxon>
        <taxon>Spiralia</taxon>
        <taxon>Lophotrochozoa</taxon>
        <taxon>Mollusca</taxon>
        <taxon>Gastropoda</taxon>
        <taxon>Caenogastropoda</taxon>
        <taxon>Architaenioglossa</taxon>
        <taxon>Ampullarioidea</taxon>
        <taxon>Ampullariidae</taxon>
        <taxon>Pomacea</taxon>
    </lineage>
</organism>
<dbReference type="InterPro" id="IPR014756">
    <property type="entry name" value="Ig_E-set"/>
</dbReference>
<comment type="caution">
    <text evidence="3">The sequence shown here is derived from an EMBL/GenBank/DDBJ whole genome shotgun (WGS) entry which is preliminary data.</text>
</comment>
<dbReference type="InterPro" id="IPR011021">
    <property type="entry name" value="Arrestin-like_N"/>
</dbReference>
<proteinExistence type="inferred from homology"/>
<protein>
    <recommendedName>
        <fullName evidence="2">Arrestin C-terminal-like domain-containing protein</fullName>
    </recommendedName>
</protein>
<dbReference type="SUPFAM" id="SSF81296">
    <property type="entry name" value="E set domains"/>
    <property type="match status" value="2"/>
</dbReference>
<dbReference type="Proteomes" id="UP000245119">
    <property type="component" value="Linkage Group LG13"/>
</dbReference>
<dbReference type="Gene3D" id="2.60.40.640">
    <property type="match status" value="2"/>
</dbReference>
<dbReference type="PANTHER" id="PTHR11188:SF176">
    <property type="entry name" value="ARRESTIN DOMAIN-CONTAINING PROTEIN 1"/>
    <property type="match status" value="1"/>
</dbReference>
<comment type="similarity">
    <text evidence="1">Belongs to the arrestin family.</text>
</comment>